<proteinExistence type="predicted"/>
<evidence type="ECO:0000313" key="2">
    <source>
        <dbReference type="Proteomes" id="UP000571950"/>
    </source>
</evidence>
<gene>
    <name evidence="1" type="ORF">GGR43_000303</name>
</gene>
<accession>A0A7W6BMU2</accession>
<protein>
    <submittedName>
        <fullName evidence="1">Uncharacterized protein</fullName>
    </submittedName>
</protein>
<dbReference type="AlphaFoldDB" id="A0A7W6BMU2"/>
<name>A0A7W6BMU2_9SPHN</name>
<dbReference type="Proteomes" id="UP000571950">
    <property type="component" value="Unassembled WGS sequence"/>
</dbReference>
<dbReference type="SUPFAM" id="SSF109854">
    <property type="entry name" value="DinB/YfiT-like putative metalloenzymes"/>
    <property type="match status" value="1"/>
</dbReference>
<comment type="caution">
    <text evidence="1">The sequence shown here is derived from an EMBL/GenBank/DDBJ whole genome shotgun (WGS) entry which is preliminary data.</text>
</comment>
<dbReference type="InterPro" id="IPR034660">
    <property type="entry name" value="DinB/YfiT-like"/>
</dbReference>
<reference evidence="1 2" key="1">
    <citation type="submission" date="2020-08" db="EMBL/GenBank/DDBJ databases">
        <title>Genomic Encyclopedia of Type Strains, Phase IV (KMG-IV): sequencing the most valuable type-strain genomes for metagenomic binning, comparative biology and taxonomic classification.</title>
        <authorList>
            <person name="Goeker M."/>
        </authorList>
    </citation>
    <scope>NUCLEOTIDE SEQUENCE [LARGE SCALE GENOMIC DNA]</scope>
    <source>
        <strain evidence="1 2">DSM 26189</strain>
    </source>
</reference>
<organism evidence="1 2">
    <name type="scientific">Sphingobium jiangsuense</name>
    <dbReference type="NCBI Taxonomy" id="870476"/>
    <lineage>
        <taxon>Bacteria</taxon>
        <taxon>Pseudomonadati</taxon>
        <taxon>Pseudomonadota</taxon>
        <taxon>Alphaproteobacteria</taxon>
        <taxon>Sphingomonadales</taxon>
        <taxon>Sphingomonadaceae</taxon>
        <taxon>Sphingobium</taxon>
    </lineage>
</organism>
<sequence>MMRLAAPIIIILAGEAVTLRPSLACAMQLERRPGSFKGLLDDIGDDSLSAASAIIAPHHSHPMLASRIMDTGLEALRPALMDYVLQCAGIDPDAPKAAPDGPSVSFAEHLQHLYRIGTGWLGWTPAATLDATPTEIMEAYRGRMDMLKAIFGSADDDQPQPSPGNLDDKFRAAFGSFGTTIINREAA</sequence>
<keyword evidence="2" id="KW-1185">Reference proteome</keyword>
<evidence type="ECO:0000313" key="1">
    <source>
        <dbReference type="EMBL" id="MBB3924609.1"/>
    </source>
</evidence>
<dbReference type="EMBL" id="JACIDT010000001">
    <property type="protein sequence ID" value="MBB3924609.1"/>
    <property type="molecule type" value="Genomic_DNA"/>
</dbReference>
<dbReference type="RefSeq" id="WP_188070168.1">
    <property type="nucleotide sequence ID" value="NZ_BSPS01000057.1"/>
</dbReference>